<dbReference type="Pfam" id="PF02837">
    <property type="entry name" value="Glyco_hydro_2_N"/>
    <property type="match status" value="1"/>
</dbReference>
<dbReference type="InterPro" id="IPR050347">
    <property type="entry name" value="Bact_Beta-galactosidase"/>
</dbReference>
<dbReference type="Gene3D" id="2.60.40.10">
    <property type="entry name" value="Immunoglobulins"/>
    <property type="match status" value="2"/>
</dbReference>
<keyword evidence="4 7" id="KW-0378">Hydrolase</keyword>
<dbReference type="Gene3D" id="2.70.98.10">
    <property type="match status" value="1"/>
</dbReference>
<name>A0A087BE02_9BIFI</name>
<dbReference type="Gene3D" id="2.60.120.260">
    <property type="entry name" value="Galactose-binding domain-like"/>
    <property type="match status" value="1"/>
</dbReference>
<dbReference type="SMART" id="SM01038">
    <property type="entry name" value="Bgal_small_N"/>
    <property type="match status" value="1"/>
</dbReference>
<dbReference type="InterPro" id="IPR006103">
    <property type="entry name" value="Glyco_hydro_2_cat"/>
</dbReference>
<evidence type="ECO:0000256" key="7">
    <source>
        <dbReference type="RuleBase" id="RU361154"/>
    </source>
</evidence>
<evidence type="ECO:0000256" key="1">
    <source>
        <dbReference type="ARBA" id="ARBA00001412"/>
    </source>
</evidence>
<evidence type="ECO:0000256" key="3">
    <source>
        <dbReference type="ARBA" id="ARBA00012756"/>
    </source>
</evidence>
<dbReference type="InterPro" id="IPR006104">
    <property type="entry name" value="Glyco_hydro_2_N"/>
</dbReference>
<dbReference type="SUPFAM" id="SSF49785">
    <property type="entry name" value="Galactose-binding domain-like"/>
    <property type="match status" value="1"/>
</dbReference>
<dbReference type="GO" id="GO:0004565">
    <property type="term" value="F:beta-galactosidase activity"/>
    <property type="evidence" value="ECO:0007669"/>
    <property type="project" value="UniProtKB-EC"/>
</dbReference>
<dbReference type="PRINTS" id="PR00132">
    <property type="entry name" value="GLHYDRLASE2"/>
</dbReference>
<keyword evidence="10" id="KW-1185">Reference proteome</keyword>
<proteinExistence type="inferred from homology"/>
<dbReference type="Pfam" id="PF00703">
    <property type="entry name" value="Glyco_hydro_2"/>
    <property type="match status" value="1"/>
</dbReference>
<reference evidence="9 10" key="1">
    <citation type="submission" date="2014-03" db="EMBL/GenBank/DDBJ databases">
        <title>Genomics of Bifidobacteria.</title>
        <authorList>
            <person name="Ventura M."/>
            <person name="Milani C."/>
            <person name="Lugli G.A."/>
        </authorList>
    </citation>
    <scope>NUCLEOTIDE SEQUENCE [LARGE SCALE GENOMIC DNA]</scope>
    <source>
        <strain evidence="9 10">LMG 11591</strain>
    </source>
</reference>
<dbReference type="InterPro" id="IPR004199">
    <property type="entry name" value="B-gal_small/dom_5"/>
</dbReference>
<dbReference type="InterPro" id="IPR006102">
    <property type="entry name" value="Ig-like_GH2"/>
</dbReference>
<dbReference type="AlphaFoldDB" id="A0A087BE02"/>
<dbReference type="Pfam" id="PF02929">
    <property type="entry name" value="Bgal_small_N"/>
    <property type="match status" value="1"/>
</dbReference>
<dbReference type="InterPro" id="IPR006101">
    <property type="entry name" value="Glyco_hydro_2"/>
</dbReference>
<dbReference type="PANTHER" id="PTHR46323">
    <property type="entry name" value="BETA-GALACTOSIDASE"/>
    <property type="match status" value="1"/>
</dbReference>
<evidence type="ECO:0000259" key="8">
    <source>
        <dbReference type="SMART" id="SM01038"/>
    </source>
</evidence>
<dbReference type="InterPro" id="IPR036156">
    <property type="entry name" value="Beta-gal/glucu_dom_sf"/>
</dbReference>
<evidence type="ECO:0000313" key="10">
    <source>
        <dbReference type="Proteomes" id="UP000029052"/>
    </source>
</evidence>
<comment type="similarity">
    <text evidence="2 7">Belongs to the glycosyl hydrolase 2 family.</text>
</comment>
<dbReference type="EC" id="3.2.1.23" evidence="3 7"/>
<evidence type="ECO:0000256" key="5">
    <source>
        <dbReference type="ARBA" id="ARBA00023295"/>
    </source>
</evidence>
<dbReference type="EMBL" id="JGZB01000002">
    <property type="protein sequence ID" value="KFI69252.1"/>
    <property type="molecule type" value="Genomic_DNA"/>
</dbReference>
<organism evidence="9 10">
    <name type="scientific">Bifidobacterium magnum</name>
    <dbReference type="NCBI Taxonomy" id="1692"/>
    <lineage>
        <taxon>Bacteria</taxon>
        <taxon>Bacillati</taxon>
        <taxon>Actinomycetota</taxon>
        <taxon>Actinomycetes</taxon>
        <taxon>Bifidobacteriales</taxon>
        <taxon>Bifidobacteriaceae</taxon>
        <taxon>Bifidobacterium</taxon>
    </lineage>
</organism>
<comment type="catalytic activity">
    <reaction evidence="1 7">
        <text>Hydrolysis of terminal non-reducing beta-D-galactose residues in beta-D-galactosides.</text>
        <dbReference type="EC" id="3.2.1.23"/>
    </reaction>
</comment>
<keyword evidence="5 7" id="KW-0326">Glycosidase</keyword>
<dbReference type="SUPFAM" id="SSF49303">
    <property type="entry name" value="beta-Galactosidase/glucuronidase domain"/>
    <property type="match status" value="2"/>
</dbReference>
<evidence type="ECO:0000313" key="9">
    <source>
        <dbReference type="EMBL" id="KFI69252.1"/>
    </source>
</evidence>
<dbReference type="SUPFAM" id="SSF51445">
    <property type="entry name" value="(Trans)glycosidases"/>
    <property type="match status" value="1"/>
</dbReference>
<dbReference type="STRING" id="1692.BMAGN_1019"/>
<evidence type="ECO:0000256" key="4">
    <source>
        <dbReference type="ARBA" id="ARBA00022801"/>
    </source>
</evidence>
<comment type="caution">
    <text evidence="9">The sequence shown here is derived from an EMBL/GenBank/DDBJ whole genome shotgun (WGS) entry which is preliminary data.</text>
</comment>
<dbReference type="PANTHER" id="PTHR46323:SF2">
    <property type="entry name" value="BETA-GALACTOSIDASE"/>
    <property type="match status" value="1"/>
</dbReference>
<feature type="domain" description="Beta galactosidase small chain/" evidence="8">
    <location>
        <begin position="760"/>
        <end position="1032"/>
    </location>
</feature>
<dbReference type="GO" id="GO:0030246">
    <property type="term" value="F:carbohydrate binding"/>
    <property type="evidence" value="ECO:0007669"/>
    <property type="project" value="InterPro"/>
</dbReference>
<dbReference type="Pfam" id="PF02836">
    <property type="entry name" value="Glyco_hydro_2_C"/>
    <property type="match status" value="1"/>
</dbReference>
<evidence type="ECO:0000256" key="2">
    <source>
        <dbReference type="ARBA" id="ARBA00007401"/>
    </source>
</evidence>
<dbReference type="InterPro" id="IPR017853">
    <property type="entry name" value="GH"/>
</dbReference>
<dbReference type="eggNOG" id="COG3250">
    <property type="taxonomic scope" value="Bacteria"/>
</dbReference>
<protein>
    <recommendedName>
        <fullName evidence="3 7">Beta-galactosidase</fullName>
        <ecNumber evidence="3 7">3.2.1.23</ecNumber>
    </recommendedName>
    <alternativeName>
        <fullName evidence="6 7">Lactase</fullName>
    </alternativeName>
</protein>
<sequence>MPQQTALSSTLVMKRSDKPASSWLTDPQVYAVNRLPAHSSHRFYTHRPSLHESMGLKQSLDGEWNVQMVNASDFNVEHADFAAPSFHDDDFDTVQVPGHLQMQGFGAPQYVNIQYPWSGHEDPQQPNVPEHNPVALYRVRFDAADAIADAIGENRQVTLTFHGAQTAIYVWLNGTFIGYGEDSFTPSEFDVSRAIKKQNNVLAVALYQYASASWLEDQDYWRLYGLFRSVELTAHPAVHINDLQLVADYDHTTGEGAIRGTMTLNNAENADRVAARLLDGDGNVAWTGEFDAADSITLDEAAGVVAPWSAEAPNLYTLELTVLDASGATIEVVPQRLGFRHFEIEDKIMKINGERVVFKGVNRHEFNAHRGRVVSEADMLWDIRFFKQHNINAVRTSHYPNVDRWYELCDEYGIYMIDETNIETHGSWNAPGDVLMADTAVPGDKPEWQGACLDRIHTMIKRDFNHPAVVIWSLGNESYAGTVFEAMSQLSHELDPMRPVHYEGVFWARPLDYISDMESRMYAKPDWIENYVTSNPSKPYISCEYMHAMGNSLGGMKLYTDLERYPLYQGGFIWDYMDQALWQQLPDGTQRLTYGGDWNDRPTDYEFAGNGIVTADRKPSTKTNEVKQLYANVKLTVDGTGVDVVNDNLFTSTTDYVFTARVLADGKEIWSTDLDIGIPALSRGHVDIAWPAGPQGAEIVYEVAQRLAAATNWAPAGYELSFGQFVAQRPVIAGPSNDGYATVVDARWNVGIHGTVAADEAKDKDFELIFSRAQGGLVSMRSQGREMVIRKPQLVTFRPLTDNDRGNGSGFDRAQWFGAGRYAKLVKEDVVTDTNSVDATYTYALATPQATEVTLRYRVDSKGKMRLTVSYPGGVDAASLPAFGIEWMLPLQYSCLKFYGLGPDETYKDRDNGAKLGIFTSTAHASAADYLVPQETGQRTGVRWAEVTDQFGHGLRVQQAGEQTFNMSLLPYSTLQLEDAWHQDELPQPRHTYMRLLADQMGVGGDDSWGAPVHDQFLLDADKPLTLDVTIDLI</sequence>
<dbReference type="Proteomes" id="UP000029052">
    <property type="component" value="Unassembled WGS sequence"/>
</dbReference>
<dbReference type="InterPro" id="IPR013783">
    <property type="entry name" value="Ig-like_fold"/>
</dbReference>
<dbReference type="InterPro" id="IPR023230">
    <property type="entry name" value="Glyco_hydro_2_CS"/>
</dbReference>
<dbReference type="GO" id="GO:0009341">
    <property type="term" value="C:beta-galactosidase complex"/>
    <property type="evidence" value="ECO:0007669"/>
    <property type="project" value="InterPro"/>
</dbReference>
<dbReference type="SUPFAM" id="SSF74650">
    <property type="entry name" value="Galactose mutarotase-like"/>
    <property type="match status" value="1"/>
</dbReference>
<gene>
    <name evidence="9" type="ORF">BMAGN_1019</name>
</gene>
<dbReference type="Gene3D" id="3.20.20.80">
    <property type="entry name" value="Glycosidases"/>
    <property type="match status" value="1"/>
</dbReference>
<dbReference type="InterPro" id="IPR008979">
    <property type="entry name" value="Galactose-bd-like_sf"/>
</dbReference>
<dbReference type="GO" id="GO:0005990">
    <property type="term" value="P:lactose catabolic process"/>
    <property type="evidence" value="ECO:0007669"/>
    <property type="project" value="TreeGrafter"/>
</dbReference>
<dbReference type="Pfam" id="PF16353">
    <property type="entry name" value="LacZ_4"/>
    <property type="match status" value="1"/>
</dbReference>
<evidence type="ECO:0000256" key="6">
    <source>
        <dbReference type="ARBA" id="ARBA00032230"/>
    </source>
</evidence>
<dbReference type="InterPro" id="IPR032312">
    <property type="entry name" value="LacZ_4"/>
</dbReference>
<dbReference type="InterPro" id="IPR011013">
    <property type="entry name" value="Gal_mutarotase_sf_dom"/>
</dbReference>
<dbReference type="PROSITE" id="PS00719">
    <property type="entry name" value="GLYCOSYL_HYDROL_F2_1"/>
    <property type="match status" value="1"/>
</dbReference>
<accession>A0A087BE02</accession>
<dbReference type="RefSeq" id="WP_238548731.1">
    <property type="nucleotide sequence ID" value="NZ_JGZB01000002.1"/>
</dbReference>
<dbReference type="InterPro" id="IPR014718">
    <property type="entry name" value="GH-type_carb-bd"/>
</dbReference>